<dbReference type="Proteomes" id="UP000063699">
    <property type="component" value="Chromosome"/>
</dbReference>
<accession>A0A0N9HW43</accession>
<dbReference type="EMBL" id="CP012752">
    <property type="protein sequence ID" value="ALG06198.1"/>
    <property type="molecule type" value="Genomic_DNA"/>
</dbReference>
<evidence type="ECO:0000313" key="1">
    <source>
        <dbReference type="EMBL" id="ALG06198.1"/>
    </source>
</evidence>
<reference evidence="1 2" key="1">
    <citation type="submission" date="2015-07" db="EMBL/GenBank/DDBJ databases">
        <title>Genome sequencing of Kibdelosporangium phytohabitans.</title>
        <authorList>
            <person name="Qin S."/>
            <person name="Xing K."/>
        </authorList>
    </citation>
    <scope>NUCLEOTIDE SEQUENCE [LARGE SCALE GENOMIC DNA]</scope>
    <source>
        <strain evidence="1 2">KLBMP1111</strain>
    </source>
</reference>
<dbReference type="AlphaFoldDB" id="A0A0N9HW43"/>
<gene>
    <name evidence="1" type="ORF">AOZ06_03995</name>
</gene>
<dbReference type="KEGG" id="kphy:AOZ06_03995"/>
<evidence type="ECO:0000313" key="2">
    <source>
        <dbReference type="Proteomes" id="UP000063699"/>
    </source>
</evidence>
<organism evidence="1 2">
    <name type="scientific">Kibdelosporangium phytohabitans</name>
    <dbReference type="NCBI Taxonomy" id="860235"/>
    <lineage>
        <taxon>Bacteria</taxon>
        <taxon>Bacillati</taxon>
        <taxon>Actinomycetota</taxon>
        <taxon>Actinomycetes</taxon>
        <taxon>Pseudonocardiales</taxon>
        <taxon>Pseudonocardiaceae</taxon>
        <taxon>Kibdelosporangium</taxon>
    </lineage>
</organism>
<keyword evidence="2" id="KW-1185">Reference proteome</keyword>
<sequence>MLPGEQSDARGVELMSTHCELVRELRTLRKGRGVFSGRISERIGPHLRTMCGVTSHDGPVTVRKKIVARLIELAEQLPEDMRLASVAAFALSNEIRLPLYQDRIHWAAIRIDRGPRTVRRRVDEAIDQLAELITTTPRTPSGIWHTAELHVAIALDRPQPEVLERHRIVADEDGLHELEFTSPLAAERRHIEVDVLYGGTLPDDSLGLTLPGPLSKGESHDFAVRFRLSSPQALRSYVVRVPKRAYDLFDLRVRFGRDWAPPHVWILREVHQNAVANPPHREHRHPVDRAGEIHQRFSRLLPGLAYGVRWELDQGPIPNGSRFGL</sequence>
<protein>
    <submittedName>
        <fullName evidence="1">Uncharacterized protein</fullName>
    </submittedName>
</protein>
<name>A0A0N9HW43_9PSEU</name>
<dbReference type="STRING" id="860235.AOZ06_03995"/>
<proteinExistence type="predicted"/>